<dbReference type="InterPro" id="IPR020965">
    <property type="entry name" value="Prenyltransferase_CloQ"/>
</dbReference>
<dbReference type="EMBL" id="HBIV01037243">
    <property type="protein sequence ID" value="CAE0674785.1"/>
    <property type="molecule type" value="Transcribed_RNA"/>
</dbReference>
<dbReference type="Pfam" id="PF11468">
    <property type="entry name" value="PTase_Orf2"/>
    <property type="match status" value="1"/>
</dbReference>
<evidence type="ECO:0000313" key="1">
    <source>
        <dbReference type="EMBL" id="CAE0674785.1"/>
    </source>
</evidence>
<dbReference type="SUPFAM" id="SSF143492">
    <property type="entry name" value="Prenyltransferase-like"/>
    <property type="match status" value="1"/>
</dbReference>
<name>A0A6V3R9Y5_9EUKA</name>
<sequence length="396" mass="44562">MASSASDKFAAKLARDVIAIAKAKGVPCSTLTEVETLIAEHRDYLKKDKDTYVQLRLARKRRPANEASVSASSSLAASSSTSSSPYRYQLNFRAEVFSQKHSPRLLLEKLRQQQHELDKSARANFSAIHAYKEAKITSKKAIVRGQQLKQQQITFMTGVVKNLPTCATAVDFDPQKGLCKLWQFGDYTVSQLAALPSAPAALSRQLAFLSKHGFHKVFCTGIDLTRLSVNVYFALHESGGKNEEQVGAIFDDLKLPRPTKSELKYISGPGSFTMTFRWDCVGDDECDAMPERICFYTIPSRSPLTKELAAFMKDTLMPQFKGLKQHQKERQHHLNSKFVSVSYGLQEVKGENDPSRENSSGGRIHRYFKHESDWNGDYYELLNRCGRFSRARNADI</sequence>
<proteinExistence type="predicted"/>
<dbReference type="GO" id="GO:0016740">
    <property type="term" value="F:transferase activity"/>
    <property type="evidence" value="ECO:0007669"/>
    <property type="project" value="InterPro"/>
</dbReference>
<dbReference type="InterPro" id="IPR036239">
    <property type="entry name" value="PrenylTrfase-like_sf"/>
</dbReference>
<gene>
    <name evidence="1" type="ORF">LGLO00237_LOCUS26559</name>
</gene>
<organism evidence="1">
    <name type="scientific">Lotharella globosa</name>
    <dbReference type="NCBI Taxonomy" id="91324"/>
    <lineage>
        <taxon>Eukaryota</taxon>
        <taxon>Sar</taxon>
        <taxon>Rhizaria</taxon>
        <taxon>Cercozoa</taxon>
        <taxon>Chlorarachniophyceae</taxon>
        <taxon>Lotharella</taxon>
    </lineage>
</organism>
<reference evidence="1" key="1">
    <citation type="submission" date="2021-01" db="EMBL/GenBank/DDBJ databases">
        <authorList>
            <person name="Corre E."/>
            <person name="Pelletier E."/>
            <person name="Niang G."/>
            <person name="Scheremetjew M."/>
            <person name="Finn R."/>
            <person name="Kale V."/>
            <person name="Holt S."/>
            <person name="Cochrane G."/>
            <person name="Meng A."/>
            <person name="Brown T."/>
            <person name="Cohen L."/>
        </authorList>
    </citation>
    <scope>NUCLEOTIDE SEQUENCE</scope>
    <source>
        <strain evidence="1">CCCM811</strain>
    </source>
</reference>
<protein>
    <submittedName>
        <fullName evidence="1">Uncharacterized protein</fullName>
    </submittedName>
</protein>
<accession>A0A6V3R9Y5</accession>
<dbReference type="AlphaFoldDB" id="A0A6V3R9Y5"/>